<evidence type="ECO:0000256" key="1">
    <source>
        <dbReference type="SAM" id="Phobius"/>
    </source>
</evidence>
<keyword evidence="1" id="KW-0472">Membrane</keyword>
<dbReference type="KEGG" id="iod:EJO50_02835"/>
<evidence type="ECO:0000313" key="3">
    <source>
        <dbReference type="Proteomes" id="UP000282438"/>
    </source>
</evidence>
<organism evidence="2 3">
    <name type="scientific">Iodobacter ciconiae</name>
    <dbReference type="NCBI Taxonomy" id="2496266"/>
    <lineage>
        <taxon>Bacteria</taxon>
        <taxon>Pseudomonadati</taxon>
        <taxon>Pseudomonadota</taxon>
        <taxon>Betaproteobacteria</taxon>
        <taxon>Neisseriales</taxon>
        <taxon>Chitinibacteraceae</taxon>
        <taxon>Iodobacter</taxon>
    </lineage>
</organism>
<keyword evidence="1" id="KW-0812">Transmembrane</keyword>
<dbReference type="AlphaFoldDB" id="A0A3S8ZPX4"/>
<reference evidence="2 3" key="1">
    <citation type="submission" date="2018-12" db="EMBL/GenBank/DDBJ databases">
        <title>Complete genome sequence of Iodobacter sp. H11R3.</title>
        <authorList>
            <person name="Bae J.-W."/>
        </authorList>
    </citation>
    <scope>NUCLEOTIDE SEQUENCE [LARGE SCALE GENOMIC DNA]</scope>
    <source>
        <strain evidence="2 3">H11R3</strain>
    </source>
</reference>
<dbReference type="RefSeq" id="WP_125971482.1">
    <property type="nucleotide sequence ID" value="NZ_CP034433.1"/>
</dbReference>
<sequence length="84" mass="9282">MKDQSFLGEVGMVAFKNIKIEHKHFHYAASPRLLLVACILLSFALGVVTGRDYLPVRYSLEEKATMAEQKVDSLVLTINASSAV</sequence>
<proteinExistence type="predicted"/>
<dbReference type="OrthoDB" id="8591665at2"/>
<dbReference type="EMBL" id="CP034433">
    <property type="protein sequence ID" value="AZN35515.1"/>
    <property type="molecule type" value="Genomic_DNA"/>
</dbReference>
<feature type="transmembrane region" description="Helical" evidence="1">
    <location>
        <begin position="33"/>
        <end position="54"/>
    </location>
</feature>
<dbReference type="Proteomes" id="UP000282438">
    <property type="component" value="Chromosome"/>
</dbReference>
<keyword evidence="3" id="KW-1185">Reference proteome</keyword>
<protein>
    <submittedName>
        <fullName evidence="2">Uncharacterized protein</fullName>
    </submittedName>
</protein>
<evidence type="ECO:0000313" key="2">
    <source>
        <dbReference type="EMBL" id="AZN35515.1"/>
    </source>
</evidence>
<name>A0A3S8ZPX4_9NEIS</name>
<gene>
    <name evidence="2" type="ORF">EJO50_02835</name>
</gene>
<accession>A0A3S8ZPX4</accession>
<keyword evidence="1" id="KW-1133">Transmembrane helix</keyword>